<dbReference type="PANTHER" id="PTHR43917">
    <property type="match status" value="1"/>
</dbReference>
<dbReference type="SMR" id="Q7SXG6"/>
<evidence type="ECO:0000256" key="1">
    <source>
        <dbReference type="ARBA" id="ARBA00004496"/>
    </source>
</evidence>
<dbReference type="InterPro" id="IPR051369">
    <property type="entry name" value="GST_Theta"/>
</dbReference>
<reference evidence="10" key="1">
    <citation type="submission" date="2003-08" db="EMBL/GenBank/DDBJ databases">
        <authorList>
            <consortium name="NIH - Zebrafish Gene Collection (ZGC) project"/>
        </authorList>
    </citation>
    <scope>NUCLEOTIDE SEQUENCE [LARGE SCALE MRNA]</scope>
    <source>
        <tissue evidence="11">PCR rescue</tissue>
        <tissue evidence="10">Whole body</tissue>
    </source>
</reference>
<dbReference type="Pfam" id="PF13409">
    <property type="entry name" value="GST_N_2"/>
    <property type="match status" value="1"/>
</dbReference>
<dbReference type="PANTHER" id="PTHR43917:SF10">
    <property type="entry name" value="GLUTATHIONE TRANSFERASE"/>
    <property type="match status" value="1"/>
</dbReference>
<protein>
    <recommendedName>
        <fullName evidence="4">glutathione transferase</fullName>
        <ecNumber evidence="4">2.5.1.18</ecNumber>
    </recommendedName>
</protein>
<dbReference type="EMBL" id="BC165095">
    <property type="protein sequence ID" value="AAI65095.1"/>
    <property type="molecule type" value="mRNA"/>
</dbReference>
<evidence type="ECO:0000256" key="7">
    <source>
        <dbReference type="ARBA" id="ARBA00047960"/>
    </source>
</evidence>
<gene>
    <name evidence="12" type="primary">gstt2</name>
    <name evidence="10" type="ORF">zgc:66350</name>
</gene>
<comment type="similarity">
    <text evidence="2">Belongs to the GST superfamily. Theta family.</text>
</comment>
<dbReference type="InterPro" id="IPR040079">
    <property type="entry name" value="Glutathione_S-Trfase"/>
</dbReference>
<evidence type="ECO:0000259" key="9">
    <source>
        <dbReference type="PROSITE" id="PS50405"/>
    </source>
</evidence>
<evidence type="ECO:0000313" key="10">
    <source>
        <dbReference type="EMBL" id="AAH55612.1"/>
    </source>
</evidence>
<comment type="catalytic activity">
    <reaction evidence="7">
        <text>RX + glutathione = an S-substituted glutathione + a halide anion + H(+)</text>
        <dbReference type="Rhea" id="RHEA:16437"/>
        <dbReference type="ChEBI" id="CHEBI:15378"/>
        <dbReference type="ChEBI" id="CHEBI:16042"/>
        <dbReference type="ChEBI" id="CHEBI:17792"/>
        <dbReference type="ChEBI" id="CHEBI:57925"/>
        <dbReference type="ChEBI" id="CHEBI:90779"/>
        <dbReference type="EC" id="2.5.1.18"/>
    </reaction>
</comment>
<dbReference type="FunCoup" id="Q7SXG6">
    <property type="interactions" value="670"/>
</dbReference>
<keyword evidence="6" id="KW-0808">Transferase</keyword>
<dbReference type="PROSITE" id="PS50405">
    <property type="entry name" value="GST_CTER"/>
    <property type="match status" value="1"/>
</dbReference>
<keyword evidence="5" id="KW-0963">Cytoplasm</keyword>
<dbReference type="CDD" id="cd03183">
    <property type="entry name" value="GST_C_Theta"/>
    <property type="match status" value="1"/>
</dbReference>
<dbReference type="InterPro" id="IPR004045">
    <property type="entry name" value="Glutathione_S-Trfase_N"/>
</dbReference>
<dbReference type="SUPFAM" id="SSF47616">
    <property type="entry name" value="GST C-terminal domain-like"/>
    <property type="match status" value="1"/>
</dbReference>
<evidence type="ECO:0000313" key="12">
    <source>
        <dbReference type="ZFIN" id="ZDB-GENE-040426-1617"/>
    </source>
</evidence>
<evidence type="ECO:0000259" key="8">
    <source>
        <dbReference type="PROSITE" id="PS50404"/>
    </source>
</evidence>
<feature type="domain" description="GST C-terminal" evidence="9">
    <location>
        <begin position="92"/>
        <end position="224"/>
    </location>
</feature>
<dbReference type="InterPro" id="IPR004046">
    <property type="entry name" value="GST_C"/>
</dbReference>
<comment type="subunit">
    <text evidence="3">Homodimer.</text>
</comment>
<dbReference type="CDD" id="cd03050">
    <property type="entry name" value="GST_N_Theta"/>
    <property type="match status" value="1"/>
</dbReference>
<dbReference type="InterPro" id="IPR040077">
    <property type="entry name" value="GST_C_Theta"/>
</dbReference>
<dbReference type="GeneID" id="393493"/>
<dbReference type="InterPro" id="IPR036282">
    <property type="entry name" value="Glutathione-S-Trfase_C_sf"/>
</dbReference>
<dbReference type="SFLD" id="SFLDG00358">
    <property type="entry name" value="Main_(cytGST)"/>
    <property type="match status" value="1"/>
</dbReference>
<dbReference type="FunFam" id="1.20.1050.10:FF:000008">
    <property type="entry name" value="Glutathione S-transferase theta-1"/>
    <property type="match status" value="1"/>
</dbReference>
<dbReference type="InterPro" id="IPR040075">
    <property type="entry name" value="GST_N_Theta"/>
</dbReference>
<dbReference type="GO" id="GO:0005737">
    <property type="term" value="C:cytoplasm"/>
    <property type="evidence" value="ECO:0000318"/>
    <property type="project" value="GO_Central"/>
</dbReference>
<feature type="domain" description="GST N-terminal" evidence="8">
    <location>
        <begin position="5"/>
        <end position="86"/>
    </location>
</feature>
<evidence type="ECO:0000256" key="6">
    <source>
        <dbReference type="ARBA" id="ARBA00022679"/>
    </source>
</evidence>
<sequence length="242" mass="27613">MTGRQAVKAYLDLMSQPCRAVLIFLKHNKIPHTVEQIAIRKGEQKTPEFTKLNPMQKVPVLEDNGFVLTESDAILKYLATTYKVPDHWYPKLPEKRARVDEYTAWHHMNTRMHAATVFWQEVLLPLMTGQPANTAKLEKALSDLSGTLDKLENMFLKRQAFLCGDDISLADLLAICELMQPMSSGRDILKDRPKLMSWRSRVQSALSDSFDEAHTIVYRLRDKFTAKLRKITGQGVSALDLV</sequence>
<dbReference type="AGR" id="ZFIN:ZDB-GENE-040426-1617"/>
<dbReference type="FunFam" id="3.40.30.10:FF:000176">
    <property type="entry name" value="Glutathione S-transferase theta-1"/>
    <property type="match status" value="1"/>
</dbReference>
<dbReference type="GO" id="GO:0004364">
    <property type="term" value="F:glutathione transferase activity"/>
    <property type="evidence" value="ECO:0000318"/>
    <property type="project" value="GO_Central"/>
</dbReference>
<dbReference type="Pfam" id="PF00043">
    <property type="entry name" value="GST_C"/>
    <property type="match status" value="1"/>
</dbReference>
<organism evidence="10">
    <name type="scientific">Danio rerio</name>
    <name type="common">Zebrafish</name>
    <name type="synonym">Brachydanio rerio</name>
    <dbReference type="NCBI Taxonomy" id="7955"/>
    <lineage>
        <taxon>Eukaryota</taxon>
        <taxon>Metazoa</taxon>
        <taxon>Chordata</taxon>
        <taxon>Craniata</taxon>
        <taxon>Vertebrata</taxon>
        <taxon>Euteleostomi</taxon>
        <taxon>Actinopterygii</taxon>
        <taxon>Neopterygii</taxon>
        <taxon>Teleostei</taxon>
        <taxon>Ostariophysi</taxon>
        <taxon>Cypriniformes</taxon>
        <taxon>Danionidae</taxon>
        <taxon>Danioninae</taxon>
        <taxon>Danio</taxon>
    </lineage>
</organism>
<dbReference type="ZFIN" id="ZDB-GENE-040426-1617">
    <property type="gene designation" value="gstt2"/>
</dbReference>
<dbReference type="GO" id="GO:0006749">
    <property type="term" value="P:glutathione metabolic process"/>
    <property type="evidence" value="ECO:0000318"/>
    <property type="project" value="GO_Central"/>
</dbReference>
<dbReference type="EMBL" id="BC055612">
    <property type="protein sequence ID" value="AAH55612.1"/>
    <property type="molecule type" value="mRNA"/>
</dbReference>
<evidence type="ECO:0000256" key="2">
    <source>
        <dbReference type="ARBA" id="ARBA00009899"/>
    </source>
</evidence>
<dbReference type="Gene3D" id="3.40.30.10">
    <property type="entry name" value="Glutaredoxin"/>
    <property type="match status" value="1"/>
</dbReference>
<dbReference type="Gene3D" id="1.20.1050.10">
    <property type="match status" value="1"/>
</dbReference>
<dbReference type="OrthoDB" id="422574at2759"/>
<dbReference type="SFLD" id="SFLDG01153">
    <property type="entry name" value="Main.4:_Theta-like"/>
    <property type="match status" value="1"/>
</dbReference>
<evidence type="ECO:0000256" key="5">
    <source>
        <dbReference type="ARBA" id="ARBA00022490"/>
    </source>
</evidence>
<proteinExistence type="evidence at transcript level"/>
<dbReference type="SFLD" id="SFLDS00019">
    <property type="entry name" value="Glutathione_Transferase_(cytos"/>
    <property type="match status" value="1"/>
</dbReference>
<evidence type="ECO:0000256" key="4">
    <source>
        <dbReference type="ARBA" id="ARBA00012452"/>
    </source>
</evidence>
<dbReference type="CTD" id="2953"/>
<dbReference type="AlphaFoldDB" id="Q7SXG6"/>
<dbReference type="EC" id="2.5.1.18" evidence="4"/>
<name>Q7SXG6_DANRE</name>
<dbReference type="InterPro" id="IPR036249">
    <property type="entry name" value="Thioredoxin-like_sf"/>
</dbReference>
<dbReference type="InterPro" id="IPR010987">
    <property type="entry name" value="Glutathione-S-Trfase_C-like"/>
</dbReference>
<dbReference type="SUPFAM" id="SSF52833">
    <property type="entry name" value="Thioredoxin-like"/>
    <property type="match status" value="1"/>
</dbReference>
<accession>Q7SXG6</accession>
<dbReference type="PROSITE" id="PS50404">
    <property type="entry name" value="GST_NTER"/>
    <property type="match status" value="1"/>
</dbReference>
<dbReference type="KEGG" id="dre:393493"/>
<evidence type="ECO:0000313" key="11">
    <source>
        <dbReference type="EMBL" id="AAI65095.1"/>
    </source>
</evidence>
<comment type="subcellular location">
    <subcellularLocation>
        <location evidence="1">Cytoplasm</location>
    </subcellularLocation>
</comment>
<evidence type="ECO:0000256" key="3">
    <source>
        <dbReference type="ARBA" id="ARBA00011738"/>
    </source>
</evidence>